<dbReference type="InterPro" id="IPR000792">
    <property type="entry name" value="Tscrpt_reg_LuxR_C"/>
</dbReference>
<dbReference type="RefSeq" id="WP_380753935.1">
    <property type="nucleotide sequence ID" value="NZ_JBHSRF010000022.1"/>
</dbReference>
<dbReference type="InterPro" id="IPR041664">
    <property type="entry name" value="AAA_16"/>
</dbReference>
<keyword evidence="6" id="KW-1185">Reference proteome</keyword>
<dbReference type="EMBL" id="JBHSRF010000022">
    <property type="protein sequence ID" value="MFC6082910.1"/>
    <property type="molecule type" value="Genomic_DNA"/>
</dbReference>
<keyword evidence="2" id="KW-0067">ATP-binding</keyword>
<dbReference type="SMART" id="SM00421">
    <property type="entry name" value="HTH_LUXR"/>
    <property type="match status" value="1"/>
</dbReference>
<evidence type="ECO:0000313" key="6">
    <source>
        <dbReference type="Proteomes" id="UP001596137"/>
    </source>
</evidence>
<dbReference type="Proteomes" id="UP001596137">
    <property type="component" value="Unassembled WGS sequence"/>
</dbReference>
<keyword evidence="1" id="KW-0547">Nucleotide-binding</keyword>
<dbReference type="InterPro" id="IPR016032">
    <property type="entry name" value="Sig_transdc_resp-reg_C-effctor"/>
</dbReference>
<evidence type="ECO:0000259" key="4">
    <source>
        <dbReference type="PROSITE" id="PS50043"/>
    </source>
</evidence>
<dbReference type="Gene3D" id="1.25.40.10">
    <property type="entry name" value="Tetratricopeptide repeat domain"/>
    <property type="match status" value="2"/>
</dbReference>
<gene>
    <name evidence="5" type="ORF">ACFP1K_17195</name>
</gene>
<dbReference type="CDD" id="cd06170">
    <property type="entry name" value="LuxR_C_like"/>
    <property type="match status" value="1"/>
</dbReference>
<dbReference type="Pfam" id="PF13191">
    <property type="entry name" value="AAA_16"/>
    <property type="match status" value="1"/>
</dbReference>
<reference evidence="6" key="1">
    <citation type="journal article" date="2019" name="Int. J. Syst. Evol. Microbiol.">
        <title>The Global Catalogue of Microorganisms (GCM) 10K type strain sequencing project: providing services to taxonomists for standard genome sequencing and annotation.</title>
        <authorList>
            <consortium name="The Broad Institute Genomics Platform"/>
            <consortium name="The Broad Institute Genome Sequencing Center for Infectious Disease"/>
            <person name="Wu L."/>
            <person name="Ma J."/>
        </authorList>
    </citation>
    <scope>NUCLEOTIDE SEQUENCE [LARGE SCALE GENOMIC DNA]</scope>
    <source>
        <strain evidence="6">JCM 30346</strain>
    </source>
</reference>
<dbReference type="Pfam" id="PF00196">
    <property type="entry name" value="GerE"/>
    <property type="match status" value="1"/>
</dbReference>
<feature type="region of interest" description="Disordered" evidence="3">
    <location>
        <begin position="820"/>
        <end position="852"/>
    </location>
</feature>
<dbReference type="SUPFAM" id="SSF46894">
    <property type="entry name" value="C-terminal effector domain of the bipartite response regulators"/>
    <property type="match status" value="1"/>
</dbReference>
<sequence length="1021" mass="107375">MRATVVSPVFVGRQEELAVLSAAAAAARAGTPGFVLVGGEAGVGKTRLAEEAASAAEEAGMRVLTGHCVELGPEGLPLAPLVDALRALTRSASPEELNRWLGPARDPLSPLLSVVEPVAGQGTGQAAQLPELVLGMIERLGAARPLMLVLEDLHWADHSTLGLLAYLTRALRDVPVLLVATYRSDEIDRRHPLRPLLSGWVRMRQARHLELPRFGRVEVEVQVAAILGRPPGTDTVDLVLDRSEGNAFLIEEMVGIVRDGGDAAGLSPSLRDLLLVRVEARSDTARRLLRAVSVAGRRVPERLLAAVAGMEPSALFEALRELVENHLLLVDEGGQGYEFRHALARDAVYHDMLPGERAGWHVAYARALSADTGLAAEPSGVPAALAHHWLAALDLPAALPALLAAAEASAGYAPAEQLTHLERALEVWPRVPDAAELTGTDVIEVLATAAEAALRAGSVDRSLALLKQALADLGEDGSASRRALLMERRARALRDLGQPEEDIALLRSALALLPSEPSEYAHAVLLTSLARAHLAEGMSEHVAEIAARAVAVAAAVGAHVEHAESLVTLGSAQAALGDTEPGMRMIDEGRRLAERIGAVETTMRAWNNHSDLLEMLGLHQEAMDSATQGLKLARRTGHTRHSGTYLAGNLVEPMMRLGRWGEAEQAIAQALRGEPEGLFAATLLDQSAQLAVLSGRREEATRIAGRAVRLASGSRDPQFHQPLAFTLAEAHRLAGDLDEALDTVMDALAADNSLWLGRYSWPLVWLGTRIAADRALLAHARRAPVPSPADPLASIAATVPTVTTPARGYALLTKAERTRIVPGPASGGTPTSPGPGGVDGPDGTPSSPGYVDAPGSPLGGLCPEWQAAVAAWRGAGEPYLLAYCLFRLAEALCAVGERRGAGDAAEEAARLAGDLGAAPLSADIGALVRRARLAFTPGAAPAEPPAGPSAADPLERFALTDREREVIVLLADGRSNSQIATSLFISPKTVSVHVSNILAKLGVTGRVEAAAMVHRLSGPHL</sequence>
<organism evidence="5 6">
    <name type="scientific">Sphaerisporangium aureirubrum</name>
    <dbReference type="NCBI Taxonomy" id="1544736"/>
    <lineage>
        <taxon>Bacteria</taxon>
        <taxon>Bacillati</taxon>
        <taxon>Actinomycetota</taxon>
        <taxon>Actinomycetes</taxon>
        <taxon>Streptosporangiales</taxon>
        <taxon>Streptosporangiaceae</taxon>
        <taxon>Sphaerisporangium</taxon>
    </lineage>
</organism>
<dbReference type="SUPFAM" id="SSF48452">
    <property type="entry name" value="TPR-like"/>
    <property type="match status" value="2"/>
</dbReference>
<proteinExistence type="predicted"/>
<dbReference type="SUPFAM" id="SSF52540">
    <property type="entry name" value="P-loop containing nucleoside triphosphate hydrolases"/>
    <property type="match status" value="1"/>
</dbReference>
<dbReference type="PRINTS" id="PR00038">
    <property type="entry name" value="HTHLUXR"/>
</dbReference>
<evidence type="ECO:0000256" key="1">
    <source>
        <dbReference type="ARBA" id="ARBA00022741"/>
    </source>
</evidence>
<feature type="domain" description="HTH luxR-type" evidence="4">
    <location>
        <begin position="952"/>
        <end position="1017"/>
    </location>
</feature>
<protein>
    <submittedName>
        <fullName evidence="5">AAA family ATPase</fullName>
    </submittedName>
</protein>
<comment type="caution">
    <text evidence="5">The sequence shown here is derived from an EMBL/GenBank/DDBJ whole genome shotgun (WGS) entry which is preliminary data.</text>
</comment>
<dbReference type="InterPro" id="IPR011990">
    <property type="entry name" value="TPR-like_helical_dom_sf"/>
</dbReference>
<name>A0ABW1NJ31_9ACTN</name>
<accession>A0ABW1NJ31</accession>
<dbReference type="Gene3D" id="1.10.10.10">
    <property type="entry name" value="Winged helix-like DNA-binding domain superfamily/Winged helix DNA-binding domain"/>
    <property type="match status" value="1"/>
</dbReference>
<dbReference type="PANTHER" id="PTHR16305">
    <property type="entry name" value="TESTICULAR SOLUBLE ADENYLYL CYCLASE"/>
    <property type="match status" value="1"/>
</dbReference>
<evidence type="ECO:0000256" key="2">
    <source>
        <dbReference type="ARBA" id="ARBA00022840"/>
    </source>
</evidence>
<dbReference type="InterPro" id="IPR036388">
    <property type="entry name" value="WH-like_DNA-bd_sf"/>
</dbReference>
<feature type="compositionally biased region" description="Low complexity" evidence="3">
    <location>
        <begin position="821"/>
        <end position="831"/>
    </location>
</feature>
<dbReference type="InterPro" id="IPR027417">
    <property type="entry name" value="P-loop_NTPase"/>
</dbReference>
<evidence type="ECO:0000256" key="3">
    <source>
        <dbReference type="SAM" id="MobiDB-lite"/>
    </source>
</evidence>
<dbReference type="PROSITE" id="PS50043">
    <property type="entry name" value="HTH_LUXR_2"/>
    <property type="match status" value="1"/>
</dbReference>
<evidence type="ECO:0000313" key="5">
    <source>
        <dbReference type="EMBL" id="MFC6082910.1"/>
    </source>
</evidence>
<dbReference type="PROSITE" id="PS00622">
    <property type="entry name" value="HTH_LUXR_1"/>
    <property type="match status" value="1"/>
</dbReference>
<dbReference type="PANTHER" id="PTHR16305:SF35">
    <property type="entry name" value="TRANSCRIPTIONAL ACTIVATOR DOMAIN"/>
    <property type="match status" value="1"/>
</dbReference>